<organism evidence="1 2">
    <name type="scientific">Penicillium concentricum</name>
    <dbReference type="NCBI Taxonomy" id="293559"/>
    <lineage>
        <taxon>Eukaryota</taxon>
        <taxon>Fungi</taxon>
        <taxon>Dikarya</taxon>
        <taxon>Ascomycota</taxon>
        <taxon>Pezizomycotina</taxon>
        <taxon>Eurotiomycetes</taxon>
        <taxon>Eurotiomycetidae</taxon>
        <taxon>Eurotiales</taxon>
        <taxon>Aspergillaceae</taxon>
        <taxon>Penicillium</taxon>
    </lineage>
</organism>
<reference evidence="1" key="1">
    <citation type="submission" date="2022-12" db="EMBL/GenBank/DDBJ databases">
        <authorList>
            <person name="Petersen C."/>
        </authorList>
    </citation>
    <scope>NUCLEOTIDE SEQUENCE</scope>
    <source>
        <strain evidence="1">IBT 3081</strain>
    </source>
</reference>
<name>A0A9W9VK05_9EURO</name>
<dbReference type="AlphaFoldDB" id="A0A9W9VK05"/>
<keyword evidence="2" id="KW-1185">Reference proteome</keyword>
<evidence type="ECO:0000313" key="2">
    <source>
        <dbReference type="Proteomes" id="UP001147752"/>
    </source>
</evidence>
<dbReference type="Proteomes" id="UP001147752">
    <property type="component" value="Unassembled WGS sequence"/>
</dbReference>
<gene>
    <name evidence="1" type="ORF">N7517_001560</name>
</gene>
<accession>A0A9W9VK05</accession>
<sequence length="118" mass="12520">MVTLPSVLDSKKPTAYIFSCFTGIGRPVNLSSPAVGPIVQWKPSAGIHISLGRLRSRASPLTAHAQTPSTVAHLPTTEPLEMSNLSLACIIWRQLLAAGGPPAARIRHGSAWCDRLGD</sequence>
<dbReference type="GeneID" id="81458473"/>
<reference evidence="1" key="2">
    <citation type="journal article" date="2023" name="IMA Fungus">
        <title>Comparative genomic study of the Penicillium genus elucidates a diverse pangenome and 15 lateral gene transfer events.</title>
        <authorList>
            <person name="Petersen C."/>
            <person name="Sorensen T."/>
            <person name="Nielsen M.R."/>
            <person name="Sondergaard T.E."/>
            <person name="Sorensen J.L."/>
            <person name="Fitzpatrick D.A."/>
            <person name="Frisvad J.C."/>
            <person name="Nielsen K.L."/>
        </authorList>
    </citation>
    <scope>NUCLEOTIDE SEQUENCE</scope>
    <source>
        <strain evidence="1">IBT 3081</strain>
    </source>
</reference>
<proteinExistence type="predicted"/>
<comment type="caution">
    <text evidence="1">The sequence shown here is derived from an EMBL/GenBank/DDBJ whole genome shotgun (WGS) entry which is preliminary data.</text>
</comment>
<dbReference type="EMBL" id="JAPZBT010000001">
    <property type="protein sequence ID" value="KAJ5383649.1"/>
    <property type="molecule type" value="Genomic_DNA"/>
</dbReference>
<evidence type="ECO:0000313" key="1">
    <source>
        <dbReference type="EMBL" id="KAJ5383649.1"/>
    </source>
</evidence>
<protein>
    <submittedName>
        <fullName evidence="1">Uncharacterized protein</fullName>
    </submittedName>
</protein>
<dbReference type="RefSeq" id="XP_056583425.1">
    <property type="nucleotide sequence ID" value="XM_056719290.1"/>
</dbReference>
<dbReference type="OrthoDB" id="4366235at2759"/>